<evidence type="ECO:0000313" key="8">
    <source>
        <dbReference type="EMBL" id="KAK2963299.1"/>
    </source>
</evidence>
<evidence type="ECO:0000256" key="2">
    <source>
        <dbReference type="ARBA" id="ARBA00022723"/>
    </source>
</evidence>
<dbReference type="EMBL" id="JARBJD010000007">
    <property type="protein sequence ID" value="KAK2963299.1"/>
    <property type="molecule type" value="Genomic_DNA"/>
</dbReference>
<dbReference type="CDD" id="cd12107">
    <property type="entry name" value="Hemerythrin"/>
    <property type="match status" value="1"/>
</dbReference>
<feature type="transmembrane region" description="Helical" evidence="6">
    <location>
        <begin position="1304"/>
        <end position="1327"/>
    </location>
</feature>
<evidence type="ECO:0000256" key="6">
    <source>
        <dbReference type="SAM" id="Phobius"/>
    </source>
</evidence>
<comment type="similarity">
    <text evidence="1">Belongs to the hemerythrin family.</text>
</comment>
<dbReference type="InterPro" id="IPR035938">
    <property type="entry name" value="Hemerythrin-like_sf"/>
</dbReference>
<feature type="domain" description="TmcB/TmcC TPR repeats" evidence="7">
    <location>
        <begin position="560"/>
        <end position="665"/>
    </location>
</feature>
<keyword evidence="6" id="KW-0472">Membrane</keyword>
<dbReference type="InterPro" id="IPR057352">
    <property type="entry name" value="TPR_TmcB/C"/>
</dbReference>
<dbReference type="Pfam" id="PF25474">
    <property type="entry name" value="TPR_TmcB"/>
    <property type="match status" value="1"/>
</dbReference>
<dbReference type="PANTHER" id="PTHR31600">
    <property type="entry name" value="TINY MACROCYSTS PROTEIN B-RELATED"/>
    <property type="match status" value="1"/>
</dbReference>
<feature type="region of interest" description="Disordered" evidence="5">
    <location>
        <begin position="1023"/>
        <end position="1128"/>
    </location>
</feature>
<organism evidence="8 9">
    <name type="scientific">Blattamonas nauphoetae</name>
    <dbReference type="NCBI Taxonomy" id="2049346"/>
    <lineage>
        <taxon>Eukaryota</taxon>
        <taxon>Metamonada</taxon>
        <taxon>Preaxostyla</taxon>
        <taxon>Oxymonadida</taxon>
        <taxon>Blattamonas</taxon>
    </lineage>
</organism>
<evidence type="ECO:0000256" key="3">
    <source>
        <dbReference type="ARBA" id="ARBA00023004"/>
    </source>
</evidence>
<accession>A0ABQ9YHT2</accession>
<dbReference type="SUPFAM" id="SSF47188">
    <property type="entry name" value="Hemerythrin-like"/>
    <property type="match status" value="1"/>
</dbReference>
<feature type="compositionally biased region" description="Polar residues" evidence="5">
    <location>
        <begin position="1119"/>
        <end position="1128"/>
    </location>
</feature>
<feature type="compositionally biased region" description="Basic and acidic residues" evidence="5">
    <location>
        <begin position="673"/>
        <end position="697"/>
    </location>
</feature>
<dbReference type="InterPro" id="IPR012827">
    <property type="entry name" value="Hemerythrin_metal-bd"/>
</dbReference>
<sequence>MSKPAGGDTPAGGGPTKEASTQMTEKISKRDDFIFTLIYPLAFQDKKGTPTFDFVLWIIHFIEYQSVGFFRNHLPLPEIFYKIVSFFSLSGIAYLSNISFWICVGATIFLFLLMIILLLIVSRAIKYLQKSMKWIVTYFRYFVKLYFSTLVIPSYCFLLNFFLWSYDKELDPIDYLYPNPSIKEFSATHIVAGAHVVYNYYCPETNPKCQALFGRKLGFWGILLAVDDLAQVVTSYTVSPFWIWRATGLSLWKAFFTYLYWSGKHLYRVEGNMLICINFLVGMVIDLASLVSMTLNDVLSAKIIIYVLTAFFVILCFPFVLTIFPKRFQSLWWLHLPGGEMYIDPNNPEHCVALKDKDPAIFTKPPKRPKLNWVVEVESDKVLYEQEKEEWNQDEEKMRNEMVEKKQKREEDMNKRRKTQSVIEMQEIDDETDNTMTDIDVIAPPHSVFKYPHIPKIYKEESVEPSIRFIYVPKWRNKRRREYVNQIYKQAIEKFPESPTLALTYATYLHYFMKDTKTAHSLIHTARQHHPQSLDMFTIFIATRDWQTDTKLGDEFSSAISQQQLNESLQVAEALHKEARQALREFWENLQRPLPDYGRVNPLLEKIDKYQKQAKKRYERLLVEYPNTPSVLRGYGSLMFEVFQDDETAEHFITRAEDLEEEEKENNPSNLDPDNRSVDDRSDVESRTRELARERQHQQINQIRQKKRRTQKSQASQLLNLELSEEAKTTSPLLYFLLIFLLLILLVGGALTAYFVCTGVCTSADTHLTTLDKVGSILTMSARLTTLSKLALSLTNNDFTILNPGIASMYFYDLPELTTAIKDVASNLYLVQHEIVINPTLSSFWEKTAQYFYILVTGGAVTILELRNDSIGGIIRTHAQNLNNAGQASTSLPLTDTTITACYAMMTNGPGIITERIKSILVSESTMITSAITSATITTVVVYVVVILVVILIILLYVWRTVKKATVNIKSSLLALSMVPRTTITSILSRLQDSSEMTAFAIEMAPGLTAEDDPFSVQAPLTQRSEHGNTPHSDNNLPSLFTDQIPSPRSRHTHNLDVDDPDGDLSDRSYRSGDWSDEDDSEKDMDHLSKTSTNPSKRGPADSPHVHPPQTVGPEQADTPHQSFSDASQPQFDIDQLNQMMMMNQMMIQQFSMQPNPDQTQLNHLMMQQAMLSQMIIQQSQNGSTQGMSPASETDNNHHLVFTPHKDDARPTTTPDKIDSSNPKTTRSTLSITTDDVAMTYALDVPPTPPSPSVAGAVHFDLSELNTKVRTEREFKEWTRNVKHAVSEIESKSMKFPSVVKVSVVIRVVLTLVVIIGFGTATILVSISSLNGSSVYGNEIILGQHRTMQLIHLQFLSLQLVFNTTSTTITNQTMPETTSPVFTDLTHIMNDQTALQHKINLALNYFERTDSHLRYGSSAYAQTSDTLLNSLQTNELEGQNSELDLLMFKQTDCLMPNSSYCVANPDRNYLTTPNFTGLDALHQVFISDCLHIAHYPITNQIVDKDIFLRMFTLANNDLYFGSLSFSEKLMDASKAFIIGAKLNILVMMIVSIVAYTITFIFLLFPLRGFFSQITNQSTLLRSLIPDIQHEDLQWKSEYESHYNPLDYSNKHTINLLSSLVELTEEHKDGSHLQSLRTISESILSSMQTQFNRESQWMKTNEYPHMDNHLKEHRYLMKEAAYLLRFILHQPESSFIITNALQIFFVSHIKRMDIPLGSWISKLEALGEDRANADVIDLQMEGEEAEEQPQLTQEELMTLLTVQQMYGLDPNLVLYAADMGIDLQSLIVLSQTNPEVIQQLTFAIQGANPGGPQYLTVPPG</sequence>
<evidence type="ECO:0000256" key="4">
    <source>
        <dbReference type="SAM" id="Coils"/>
    </source>
</evidence>
<feature type="coiled-coil region" evidence="4">
    <location>
        <begin position="374"/>
        <end position="415"/>
    </location>
</feature>
<keyword evidence="6" id="KW-1133">Transmembrane helix</keyword>
<comment type="caution">
    <text evidence="8">The sequence shown here is derived from an EMBL/GenBank/DDBJ whole genome shotgun (WGS) entry which is preliminary data.</text>
</comment>
<evidence type="ECO:0000313" key="9">
    <source>
        <dbReference type="Proteomes" id="UP001281761"/>
    </source>
</evidence>
<feature type="region of interest" description="Disordered" evidence="5">
    <location>
        <begin position="1"/>
        <end position="24"/>
    </location>
</feature>
<proteinExistence type="inferred from homology"/>
<feature type="compositionally biased region" description="Polar residues" evidence="5">
    <location>
        <begin position="1182"/>
        <end position="1194"/>
    </location>
</feature>
<keyword evidence="2" id="KW-0479">Metal-binding</keyword>
<feature type="transmembrane region" description="Helical" evidence="6">
    <location>
        <begin position="242"/>
        <end position="261"/>
    </location>
</feature>
<feature type="transmembrane region" description="Helical" evidence="6">
    <location>
        <begin position="733"/>
        <end position="756"/>
    </location>
</feature>
<dbReference type="Gene3D" id="1.25.40.10">
    <property type="entry name" value="Tetratricopeptide repeat domain"/>
    <property type="match status" value="1"/>
</dbReference>
<evidence type="ECO:0000259" key="7">
    <source>
        <dbReference type="Pfam" id="PF25474"/>
    </source>
</evidence>
<reference evidence="8 9" key="1">
    <citation type="journal article" date="2022" name="bioRxiv">
        <title>Genomics of Preaxostyla Flagellates Illuminates Evolutionary Transitions and the Path Towards Mitochondrial Loss.</title>
        <authorList>
            <person name="Novak L.V.F."/>
            <person name="Treitli S.C."/>
            <person name="Pyrih J."/>
            <person name="Halakuc P."/>
            <person name="Pipaliya S.V."/>
            <person name="Vacek V."/>
            <person name="Brzon O."/>
            <person name="Soukal P."/>
            <person name="Eme L."/>
            <person name="Dacks J.B."/>
            <person name="Karnkowska A."/>
            <person name="Elias M."/>
            <person name="Hampl V."/>
        </authorList>
    </citation>
    <scope>NUCLEOTIDE SEQUENCE [LARGE SCALE GENOMIC DNA]</scope>
    <source>
        <strain evidence="8">NAU3</strain>
        <tissue evidence="8">Gut</tissue>
    </source>
</reference>
<keyword evidence="3" id="KW-0408">Iron</keyword>
<feature type="transmembrane region" description="Helical" evidence="6">
    <location>
        <begin position="940"/>
        <end position="959"/>
    </location>
</feature>
<feature type="region of interest" description="Disordered" evidence="5">
    <location>
        <begin position="1182"/>
        <end position="1228"/>
    </location>
</feature>
<keyword evidence="6" id="KW-0812">Transmembrane</keyword>
<evidence type="ECO:0000256" key="1">
    <source>
        <dbReference type="ARBA" id="ARBA00010587"/>
    </source>
</evidence>
<keyword evidence="4" id="KW-0175">Coiled coil</keyword>
<evidence type="ECO:0000256" key="5">
    <source>
        <dbReference type="SAM" id="MobiDB-lite"/>
    </source>
</evidence>
<feature type="region of interest" description="Disordered" evidence="5">
    <location>
        <begin position="657"/>
        <end position="711"/>
    </location>
</feature>
<keyword evidence="9" id="KW-1185">Reference proteome</keyword>
<protein>
    <recommendedName>
        <fullName evidence="7">TmcB/TmcC TPR repeats domain-containing protein</fullName>
    </recommendedName>
</protein>
<dbReference type="InterPro" id="IPR011990">
    <property type="entry name" value="TPR-like_helical_dom_sf"/>
</dbReference>
<dbReference type="Gene3D" id="1.20.120.50">
    <property type="entry name" value="Hemerythrin-like"/>
    <property type="match status" value="1"/>
</dbReference>
<feature type="transmembrane region" description="Helical" evidence="6">
    <location>
        <begin position="145"/>
        <end position="166"/>
    </location>
</feature>
<feature type="transmembrane region" description="Helical" evidence="6">
    <location>
        <begin position="1544"/>
        <end position="1564"/>
    </location>
</feature>
<dbReference type="InterPro" id="IPR052994">
    <property type="entry name" value="Tiny_macrocysts_regulators"/>
</dbReference>
<name>A0ABQ9YHT2_9EUKA</name>
<dbReference type="Proteomes" id="UP001281761">
    <property type="component" value="Unassembled WGS sequence"/>
</dbReference>
<feature type="compositionally biased region" description="Polar residues" evidence="5">
    <location>
        <begin position="1211"/>
        <end position="1228"/>
    </location>
</feature>
<feature type="transmembrane region" description="Helical" evidence="6">
    <location>
        <begin position="303"/>
        <end position="324"/>
    </location>
</feature>
<gene>
    <name evidence="8" type="ORF">BLNAU_1833</name>
</gene>
<feature type="transmembrane region" description="Helical" evidence="6">
    <location>
        <begin position="273"/>
        <end position="291"/>
    </location>
</feature>
<feature type="transmembrane region" description="Helical" evidence="6">
    <location>
        <begin position="108"/>
        <end position="125"/>
    </location>
</feature>
<feature type="compositionally biased region" description="Polar residues" evidence="5">
    <location>
        <begin position="1030"/>
        <end position="1047"/>
    </location>
</feature>
<dbReference type="PANTHER" id="PTHR31600:SF2">
    <property type="entry name" value="GAMETE ENRICHED GENE 10 PROTEIN-RELATED"/>
    <property type="match status" value="1"/>
</dbReference>